<gene>
    <name evidence="1" type="ORF">CDQ92_08070</name>
</gene>
<protein>
    <submittedName>
        <fullName evidence="1">Uncharacterized protein</fullName>
    </submittedName>
</protein>
<keyword evidence="2" id="KW-1185">Reference proteome</keyword>
<comment type="caution">
    <text evidence="1">The sequence shown here is derived from an EMBL/GenBank/DDBJ whole genome shotgun (WGS) entry which is preliminary data.</text>
</comment>
<name>A0A246JVS5_9SPHN</name>
<accession>A0A246JVS5</accession>
<proteinExistence type="predicted"/>
<dbReference type="RefSeq" id="WP_088440891.1">
    <property type="nucleotide sequence ID" value="NZ_BMMC01000003.1"/>
</dbReference>
<organism evidence="1 2">
    <name type="scientific">Sphingopyxis bauzanensis</name>
    <dbReference type="NCBI Taxonomy" id="651663"/>
    <lineage>
        <taxon>Bacteria</taxon>
        <taxon>Pseudomonadati</taxon>
        <taxon>Pseudomonadota</taxon>
        <taxon>Alphaproteobacteria</taxon>
        <taxon>Sphingomonadales</taxon>
        <taxon>Sphingomonadaceae</taxon>
        <taxon>Sphingopyxis</taxon>
    </lineage>
</organism>
<dbReference type="EMBL" id="NISK01000002">
    <property type="protein sequence ID" value="OWQ97036.1"/>
    <property type="molecule type" value="Genomic_DNA"/>
</dbReference>
<sequence length="93" mass="9646">MVTVVCDDGPSVASIGSSRLAGWVRAIFAATPFTASYCNFFPAHLPAALARAARARWLPDFMRGERLVPSEARPSQIAVMALSGSLAAAGAPA</sequence>
<evidence type="ECO:0000313" key="1">
    <source>
        <dbReference type="EMBL" id="OWQ97036.1"/>
    </source>
</evidence>
<evidence type="ECO:0000313" key="2">
    <source>
        <dbReference type="Proteomes" id="UP000197361"/>
    </source>
</evidence>
<reference evidence="1 2" key="1">
    <citation type="journal article" date="2010" name="Int. J. Syst. Evol. Microbiol.">
        <title>Sphingopyxis bauzanensis sp. nov., a psychrophilic bacterium isolated from soil.</title>
        <authorList>
            <person name="Zhang D.C."/>
            <person name="Liu H.C."/>
            <person name="Xin Y.H."/>
            <person name="Zhou Y.G."/>
            <person name="Schinner F."/>
            <person name="Margesin R."/>
        </authorList>
    </citation>
    <scope>NUCLEOTIDE SEQUENCE [LARGE SCALE GENOMIC DNA]</scope>
    <source>
        <strain evidence="1 2">DSM 22271</strain>
    </source>
</reference>
<dbReference type="AlphaFoldDB" id="A0A246JVS5"/>
<dbReference type="Proteomes" id="UP000197361">
    <property type="component" value="Unassembled WGS sequence"/>
</dbReference>